<evidence type="ECO:0000313" key="5">
    <source>
        <dbReference type="Proteomes" id="UP000298493"/>
    </source>
</evidence>
<dbReference type="GO" id="GO:0005739">
    <property type="term" value="C:mitochondrion"/>
    <property type="evidence" value="ECO:0007669"/>
    <property type="project" value="TreeGrafter"/>
</dbReference>
<dbReference type="OrthoDB" id="10268090at2759"/>
<accession>A0A4Z1NQF8</accession>
<dbReference type="GO" id="GO:0009247">
    <property type="term" value="P:glycolipid biosynthetic process"/>
    <property type="evidence" value="ECO:0007669"/>
    <property type="project" value="TreeGrafter"/>
</dbReference>
<comment type="similarity">
    <text evidence="1">Belongs to the saccharopine dehydrogenase family.</text>
</comment>
<dbReference type="Gene3D" id="3.40.50.720">
    <property type="entry name" value="NAD(P)-binding Rossmann-like Domain"/>
    <property type="match status" value="1"/>
</dbReference>
<evidence type="ECO:0000313" key="4">
    <source>
        <dbReference type="EMBL" id="TID15235.1"/>
    </source>
</evidence>
<comment type="caution">
    <text evidence="4">The sequence shown here is derived from an EMBL/GenBank/DDBJ whole genome shotgun (WGS) entry which is preliminary data.</text>
</comment>
<reference evidence="4 5" key="1">
    <citation type="submission" date="2019-04" db="EMBL/GenBank/DDBJ databases">
        <title>High contiguity whole genome sequence and gene annotation resource for two Venturia nashicola isolates.</title>
        <authorList>
            <person name="Prokchorchik M."/>
            <person name="Won K."/>
            <person name="Lee Y."/>
            <person name="Choi E.D."/>
            <person name="Segonzac C."/>
            <person name="Sohn K.H."/>
        </authorList>
    </citation>
    <scope>NUCLEOTIDE SEQUENCE [LARGE SCALE GENOMIC DNA]</scope>
    <source>
        <strain evidence="4 5">PRI2</strain>
    </source>
</reference>
<evidence type="ECO:0000256" key="2">
    <source>
        <dbReference type="SAM" id="Phobius"/>
    </source>
</evidence>
<evidence type="ECO:0000256" key="1">
    <source>
        <dbReference type="ARBA" id="ARBA00038048"/>
    </source>
</evidence>
<dbReference type="GO" id="GO:0005886">
    <property type="term" value="C:plasma membrane"/>
    <property type="evidence" value="ECO:0007669"/>
    <property type="project" value="TreeGrafter"/>
</dbReference>
<gene>
    <name evidence="4" type="ORF">E6O75_ATG08488</name>
</gene>
<dbReference type="PANTHER" id="PTHR12286">
    <property type="entry name" value="SACCHAROPINE DEHYDROGENASE-LIKE OXIDOREDUCTASE"/>
    <property type="match status" value="1"/>
</dbReference>
<dbReference type="EMBL" id="SNSC02000021">
    <property type="protein sequence ID" value="TID15235.1"/>
    <property type="molecule type" value="Genomic_DNA"/>
</dbReference>
<dbReference type="GO" id="GO:0016746">
    <property type="term" value="F:acyltransferase activity"/>
    <property type="evidence" value="ECO:0007669"/>
    <property type="project" value="UniProtKB-KW"/>
</dbReference>
<evidence type="ECO:0000259" key="3">
    <source>
        <dbReference type="Pfam" id="PF03435"/>
    </source>
</evidence>
<name>A0A4Z1NQF8_9PEZI</name>
<keyword evidence="2" id="KW-0472">Membrane</keyword>
<keyword evidence="4" id="KW-0808">Transferase</keyword>
<sequence length="414" mass="45307">MPSATRQYELVLLGATGYTGNLAAEYIQEHVATDLKWAIAGRNGKKLAQIAEELKKLNPDRVQPAIEVVEQKLDQLKTLAEKTQVLITTVGPYAKWGEPVVEACANAGTHYLDVTGETPFTYDMLQKYHETAKKNGSMIIPHCGIDSVPADILPYLCVKEIRSKLSVGVKSCINSLQKTTGKISGGTALTGITLVESYPLTFIGKSMKPYALSPIPKPKGVTGEGIMPKILGYRYVPDLGILTTSPQAGSDTGIVYRSWALFDGGEWYGENFTFAEFLRVPSAIIGALVHYVLSFGMVALYFAPVRWLLKKLAYEPGQGQTKEEAAKNVMRYKCIATSDSAEKKRAMSSFEFVGGGYYMTGMLVVEAAMTVLRGSEECLAKKLGGMVTPACLEMEYVERLRKTGIRIECKMMAD</sequence>
<dbReference type="SUPFAM" id="SSF51735">
    <property type="entry name" value="NAD(P)-binding Rossmann-fold domains"/>
    <property type="match status" value="1"/>
</dbReference>
<dbReference type="GO" id="GO:0005811">
    <property type="term" value="C:lipid droplet"/>
    <property type="evidence" value="ECO:0007669"/>
    <property type="project" value="TreeGrafter"/>
</dbReference>
<dbReference type="AlphaFoldDB" id="A0A4Z1NQF8"/>
<dbReference type="PANTHER" id="PTHR12286:SF5">
    <property type="entry name" value="SACCHAROPINE DEHYDROGENASE-LIKE OXIDOREDUCTASE"/>
    <property type="match status" value="1"/>
</dbReference>
<feature type="transmembrane region" description="Helical" evidence="2">
    <location>
        <begin position="283"/>
        <end position="303"/>
    </location>
</feature>
<protein>
    <submittedName>
        <fullName evidence="4">Putative acyltransferase</fullName>
    </submittedName>
</protein>
<dbReference type="Proteomes" id="UP000298493">
    <property type="component" value="Unassembled WGS sequence"/>
</dbReference>
<dbReference type="InterPro" id="IPR036291">
    <property type="entry name" value="NAD(P)-bd_dom_sf"/>
</dbReference>
<keyword evidence="2" id="KW-0812">Transmembrane</keyword>
<dbReference type="InterPro" id="IPR005097">
    <property type="entry name" value="Sacchrp_dh_NADP-bd"/>
</dbReference>
<dbReference type="Pfam" id="PF03435">
    <property type="entry name" value="Sacchrp_dh_NADP"/>
    <property type="match status" value="1"/>
</dbReference>
<keyword evidence="2" id="KW-1133">Transmembrane helix</keyword>
<organism evidence="4 5">
    <name type="scientific">Venturia nashicola</name>
    <dbReference type="NCBI Taxonomy" id="86259"/>
    <lineage>
        <taxon>Eukaryota</taxon>
        <taxon>Fungi</taxon>
        <taxon>Dikarya</taxon>
        <taxon>Ascomycota</taxon>
        <taxon>Pezizomycotina</taxon>
        <taxon>Dothideomycetes</taxon>
        <taxon>Pleosporomycetidae</taxon>
        <taxon>Venturiales</taxon>
        <taxon>Venturiaceae</taxon>
        <taxon>Venturia</taxon>
    </lineage>
</organism>
<keyword evidence="5" id="KW-1185">Reference proteome</keyword>
<dbReference type="InterPro" id="IPR051276">
    <property type="entry name" value="Saccharopine_DH-like_oxidrdct"/>
</dbReference>
<proteinExistence type="inferred from homology"/>
<keyword evidence="4" id="KW-0012">Acyltransferase</keyword>
<feature type="domain" description="Saccharopine dehydrogenase NADP binding" evidence="3">
    <location>
        <begin position="11"/>
        <end position="140"/>
    </location>
</feature>